<evidence type="ECO:0000313" key="4">
    <source>
        <dbReference type="EMBL" id="SES27955.1"/>
    </source>
</evidence>
<evidence type="ECO:0000256" key="2">
    <source>
        <dbReference type="SAM" id="Phobius"/>
    </source>
</evidence>
<reference evidence="5" key="1">
    <citation type="submission" date="2016-10" db="EMBL/GenBank/DDBJ databases">
        <authorList>
            <person name="Varghese N."/>
            <person name="Submissions S."/>
        </authorList>
    </citation>
    <scope>NUCLEOTIDE SEQUENCE [LARGE SCALE GENOMIC DNA]</scope>
    <source>
        <strain evidence="5">DSM 20524</strain>
    </source>
</reference>
<protein>
    <submittedName>
        <fullName evidence="4">Exopolysaccharide biosynthesis polyprenyl glycosylphosphotransferase</fullName>
    </submittedName>
</protein>
<accession>A0A1H9W223</accession>
<organism evidence="4 5">
    <name type="scientific">Corynebacterium cystitidis DSM 20524</name>
    <dbReference type="NCBI Taxonomy" id="1121357"/>
    <lineage>
        <taxon>Bacteria</taxon>
        <taxon>Bacillati</taxon>
        <taxon>Actinomycetota</taxon>
        <taxon>Actinomycetes</taxon>
        <taxon>Mycobacteriales</taxon>
        <taxon>Corynebacteriaceae</taxon>
        <taxon>Corynebacterium</taxon>
    </lineage>
</organism>
<evidence type="ECO:0000313" key="5">
    <source>
        <dbReference type="Proteomes" id="UP000198929"/>
    </source>
</evidence>
<feature type="domain" description="Bacterial sugar transferase" evidence="3">
    <location>
        <begin position="28"/>
        <end position="220"/>
    </location>
</feature>
<dbReference type="GO" id="GO:0016780">
    <property type="term" value="F:phosphotransferase activity, for other substituted phosphate groups"/>
    <property type="evidence" value="ECO:0007669"/>
    <property type="project" value="TreeGrafter"/>
</dbReference>
<name>A0A1H9W223_9CORY</name>
<dbReference type="Proteomes" id="UP000198929">
    <property type="component" value="Unassembled WGS sequence"/>
</dbReference>
<keyword evidence="4" id="KW-0808">Transferase</keyword>
<dbReference type="STRING" id="1121357.SAMN05661109_02499"/>
<keyword evidence="2" id="KW-1133">Transmembrane helix</keyword>
<evidence type="ECO:0000259" key="3">
    <source>
        <dbReference type="Pfam" id="PF02397"/>
    </source>
</evidence>
<dbReference type="EMBL" id="FOGQ01000016">
    <property type="protein sequence ID" value="SES27955.1"/>
    <property type="molecule type" value="Genomic_DNA"/>
</dbReference>
<comment type="similarity">
    <text evidence="1">Belongs to the bacterial sugar transferase family.</text>
</comment>
<gene>
    <name evidence="4" type="ORF">SAMN05661109_02499</name>
</gene>
<keyword evidence="2" id="KW-0472">Membrane</keyword>
<dbReference type="AlphaFoldDB" id="A0A1H9W223"/>
<sequence length="226" mass="26009">MAMVLRDLSPWSPTSRGRQRTVLYRPLKRCVDITISSAALILLSPVMLVIALIVKLDDGGPVLFHQRRVGHNGKEFTMLKFRTMRTDAEELLPEVTYAQAEGELKNDPKLFKLKKDPRIIRSGTLLRQFSLDELPQFFNVLVGDMSLIGPRPPLVREVDQYCDEEKRRLSVKPGMTGLWQVSGRSNLTWEETIKRDLYYVDNHNSLLDFRIFLKTFKAVLSRDGAY</sequence>
<proteinExistence type="inferred from homology"/>
<dbReference type="PANTHER" id="PTHR30576:SF10">
    <property type="entry name" value="SLL5057 PROTEIN"/>
    <property type="match status" value="1"/>
</dbReference>
<dbReference type="Pfam" id="PF02397">
    <property type="entry name" value="Bac_transf"/>
    <property type="match status" value="1"/>
</dbReference>
<feature type="transmembrane region" description="Helical" evidence="2">
    <location>
        <begin position="33"/>
        <end position="54"/>
    </location>
</feature>
<evidence type="ECO:0000256" key="1">
    <source>
        <dbReference type="ARBA" id="ARBA00006464"/>
    </source>
</evidence>
<dbReference type="RefSeq" id="WP_092260638.1">
    <property type="nucleotide sequence ID" value="NZ_CP047199.1"/>
</dbReference>
<dbReference type="PANTHER" id="PTHR30576">
    <property type="entry name" value="COLANIC BIOSYNTHESIS UDP-GLUCOSE LIPID CARRIER TRANSFERASE"/>
    <property type="match status" value="1"/>
</dbReference>
<keyword evidence="2" id="KW-0812">Transmembrane</keyword>
<keyword evidence="5" id="KW-1185">Reference proteome</keyword>
<dbReference type="InterPro" id="IPR003362">
    <property type="entry name" value="Bact_transf"/>
</dbReference>